<evidence type="ECO:0000256" key="3">
    <source>
        <dbReference type="ARBA" id="ARBA00022705"/>
    </source>
</evidence>
<dbReference type="AlphaFoldDB" id="A0A0F9XSZ8"/>
<dbReference type="PANTHER" id="PTHR17598">
    <property type="entry name" value="DNA POLYMERASE DELTA SUBUNIT 3"/>
    <property type="match status" value="1"/>
</dbReference>
<comment type="subcellular location">
    <subcellularLocation>
        <location evidence="1">Nucleus</location>
    </subcellularLocation>
</comment>
<accession>A0A0F9XSZ8</accession>
<dbReference type="EMBL" id="JOKZ01000004">
    <property type="protein sequence ID" value="KKP07620.1"/>
    <property type="molecule type" value="Genomic_DNA"/>
</dbReference>
<dbReference type="GO" id="GO:1904161">
    <property type="term" value="P:DNA synthesis involved in UV-damage excision repair"/>
    <property type="evidence" value="ECO:0007669"/>
    <property type="project" value="TreeGrafter"/>
</dbReference>
<feature type="compositionally biased region" description="Acidic residues" evidence="5">
    <location>
        <begin position="270"/>
        <end position="279"/>
    </location>
</feature>
<dbReference type="Proteomes" id="UP000034112">
    <property type="component" value="Unassembled WGS sequence"/>
</dbReference>
<dbReference type="GO" id="GO:0043625">
    <property type="term" value="C:delta DNA polymerase complex"/>
    <property type="evidence" value="ECO:0007669"/>
    <property type="project" value="InterPro"/>
</dbReference>
<evidence type="ECO:0000256" key="2">
    <source>
        <dbReference type="ARBA" id="ARBA00017589"/>
    </source>
</evidence>
<feature type="compositionally biased region" description="Basic residues" evidence="5">
    <location>
        <begin position="364"/>
        <end position="375"/>
    </location>
</feature>
<dbReference type="Pfam" id="PF09507">
    <property type="entry name" value="CDC27"/>
    <property type="match status" value="1"/>
</dbReference>
<proteinExistence type="predicted"/>
<feature type="compositionally biased region" description="Low complexity" evidence="5">
    <location>
        <begin position="405"/>
        <end position="419"/>
    </location>
</feature>
<keyword evidence="3" id="KW-0235">DNA replication</keyword>
<dbReference type="Gene3D" id="3.90.1030.20">
    <property type="entry name" value="DNA polymerase delta, p66 (Cdc27) subunit, wHTH domain"/>
    <property type="match status" value="1"/>
</dbReference>
<evidence type="ECO:0000256" key="1">
    <source>
        <dbReference type="ARBA" id="ARBA00004123"/>
    </source>
</evidence>
<dbReference type="OrthoDB" id="514823at2759"/>
<dbReference type="OMA" id="QMLYDFH"/>
<comment type="caution">
    <text evidence="6">The sequence shown here is derived from an EMBL/GenBank/DDBJ whole genome shotgun (WGS) entry which is preliminary data.</text>
</comment>
<evidence type="ECO:0000313" key="6">
    <source>
        <dbReference type="EMBL" id="KKP07620.1"/>
    </source>
</evidence>
<feature type="compositionally biased region" description="Basic and acidic residues" evidence="5">
    <location>
        <begin position="280"/>
        <end position="307"/>
    </location>
</feature>
<evidence type="ECO:0000256" key="4">
    <source>
        <dbReference type="ARBA" id="ARBA00023242"/>
    </source>
</evidence>
<dbReference type="PANTHER" id="PTHR17598:SF13">
    <property type="entry name" value="DNA POLYMERASE DELTA SUBUNIT 3"/>
    <property type="match status" value="1"/>
</dbReference>
<keyword evidence="4" id="KW-0539">Nucleus</keyword>
<dbReference type="GO" id="GO:0006271">
    <property type="term" value="P:DNA strand elongation involved in DNA replication"/>
    <property type="evidence" value="ECO:0007669"/>
    <property type="project" value="TreeGrafter"/>
</dbReference>
<dbReference type="GO" id="GO:0006297">
    <property type="term" value="P:nucleotide-excision repair, DNA gap filling"/>
    <property type="evidence" value="ECO:0007669"/>
    <property type="project" value="TreeGrafter"/>
</dbReference>
<organism evidence="6 7">
    <name type="scientific">Trichoderma harzianum</name>
    <name type="common">Hypocrea lixii</name>
    <dbReference type="NCBI Taxonomy" id="5544"/>
    <lineage>
        <taxon>Eukaryota</taxon>
        <taxon>Fungi</taxon>
        <taxon>Dikarya</taxon>
        <taxon>Ascomycota</taxon>
        <taxon>Pezizomycotina</taxon>
        <taxon>Sordariomycetes</taxon>
        <taxon>Hypocreomycetidae</taxon>
        <taxon>Hypocreales</taxon>
        <taxon>Hypocreaceae</taxon>
        <taxon>Trichoderma</taxon>
    </lineage>
</organism>
<protein>
    <recommendedName>
        <fullName evidence="2">DNA polymerase delta subunit 3</fullName>
    </recommendedName>
</protein>
<sequence length="442" mass="48707">MGDAKKYLSDRLLSEEVPVTYRLLSRVLNIRVNVAKQKLYEFHQSQNASKADSIHATYLIYGSKTEHKQPETGDTDMHNSVPEPEPLSDYAPTKTVTIVAEENLKDALAEYEEVTSFHIYSLAPFPQRDLALLSDVSKSLSEYRKIEDAAKTLDTYGIIANPQARRKDRKGRPPVPAPAPSASAPKNVKQEAPSTLSKPSQPEKVKQEVKEVSSAEATPSSSAGKKPPATLKRGASGGIMQSFAKAAAKPPKPKPEPKPMEEDTSMALSDDGEADDEDLPTSKKSIDLEALKRTRKQREEELMRMMEDADDDMKEEAKKEDEQSDEEMEEPSEAEPEPEPEPEQPPKEEKEPAEVISNSGDGRRRGKRRVMKKKRILDDQGYMVTIQEAAWESFSEDEAPPPAATKPTPASTPAASSTQKSKKAAAPKSGSQGSIMSFFAKK</sequence>
<feature type="compositionally biased region" description="Acidic residues" evidence="5">
    <location>
        <begin position="322"/>
        <end position="342"/>
    </location>
</feature>
<dbReference type="GO" id="GO:0003887">
    <property type="term" value="F:DNA-directed DNA polymerase activity"/>
    <property type="evidence" value="ECO:0007669"/>
    <property type="project" value="TreeGrafter"/>
</dbReference>
<dbReference type="InterPro" id="IPR041913">
    <property type="entry name" value="POLD3_sf"/>
</dbReference>
<gene>
    <name evidence="6" type="ORF">THAR02_00295</name>
</gene>
<dbReference type="InterPro" id="IPR019038">
    <property type="entry name" value="POLD3"/>
</dbReference>
<name>A0A0F9XSZ8_TRIHA</name>
<evidence type="ECO:0000256" key="5">
    <source>
        <dbReference type="SAM" id="MobiDB-lite"/>
    </source>
</evidence>
<reference evidence="7" key="1">
    <citation type="journal article" date="2015" name="Genome Announc.">
        <title>Draft whole-genome sequence of the biocontrol agent Trichoderma harzianum T6776.</title>
        <authorList>
            <person name="Baroncelli R."/>
            <person name="Piaggeschi G."/>
            <person name="Fiorini L."/>
            <person name="Bertolini E."/>
            <person name="Zapparata A."/>
            <person name="Pe M.E."/>
            <person name="Sarrocco S."/>
            <person name="Vannacci G."/>
        </authorList>
    </citation>
    <scope>NUCLEOTIDE SEQUENCE [LARGE SCALE GENOMIC DNA]</scope>
    <source>
        <strain evidence="7">T6776</strain>
    </source>
</reference>
<evidence type="ECO:0000313" key="7">
    <source>
        <dbReference type="Proteomes" id="UP000034112"/>
    </source>
</evidence>
<feature type="compositionally biased region" description="Basic and acidic residues" evidence="5">
    <location>
        <begin position="344"/>
        <end position="353"/>
    </location>
</feature>
<feature type="region of interest" description="Disordered" evidence="5">
    <location>
        <begin position="160"/>
        <end position="442"/>
    </location>
</feature>
<feature type="compositionally biased region" description="Basic and acidic residues" evidence="5">
    <location>
        <begin position="201"/>
        <end position="213"/>
    </location>
</feature>